<dbReference type="SUPFAM" id="SSF117916">
    <property type="entry name" value="Fe-S cluster assembly (FSCA) domain-like"/>
    <property type="match status" value="1"/>
</dbReference>
<reference evidence="2" key="1">
    <citation type="submission" date="2016-10" db="EMBL/GenBank/DDBJ databases">
        <authorList>
            <person name="de Groot N.N."/>
        </authorList>
    </citation>
    <scope>NUCLEOTIDE SEQUENCE</scope>
</reference>
<evidence type="ECO:0000259" key="1">
    <source>
        <dbReference type="Pfam" id="PF01883"/>
    </source>
</evidence>
<dbReference type="InterPro" id="IPR002744">
    <property type="entry name" value="MIP18-like"/>
</dbReference>
<dbReference type="InterPro" id="IPR034904">
    <property type="entry name" value="FSCA_dom_sf"/>
</dbReference>
<dbReference type="PANTHER" id="PTHR42831">
    <property type="entry name" value="FE-S PROTEIN MATURATION AUXILIARY FACTOR YITW"/>
    <property type="match status" value="1"/>
</dbReference>
<protein>
    <submittedName>
        <fullName evidence="2">PaaD-like protein (DUF59) involved in Fe-S cluster assembly</fullName>
    </submittedName>
</protein>
<dbReference type="AlphaFoldDB" id="A0A1W1C8N6"/>
<sequence length="160" mass="17932">MDINNIKETDIPTTAEELKAYEEKFGSSTQTVGGVDNRFDVTEEKCFKPENAQADEAIKEKVIEQLKSIYDPELPVDIYNLGLIYEVDCWKNPVTKLSDCKVTMTLTSATCSMSEVIVDLVRSIPSRMDGLEALDVELVFDPPWSQEKMSDEAKLAMGLL</sequence>
<dbReference type="EMBL" id="FPHD01000058">
    <property type="protein sequence ID" value="SFV62095.1"/>
    <property type="molecule type" value="Genomic_DNA"/>
</dbReference>
<dbReference type="Gene3D" id="3.30.300.130">
    <property type="entry name" value="Fe-S cluster assembly (FSCA)"/>
    <property type="match status" value="1"/>
</dbReference>
<accession>A0A1W1C8N6</accession>
<evidence type="ECO:0000313" key="2">
    <source>
        <dbReference type="EMBL" id="SFV62095.1"/>
    </source>
</evidence>
<feature type="domain" description="MIP18 family-like" evidence="1">
    <location>
        <begin position="59"/>
        <end position="122"/>
    </location>
</feature>
<name>A0A1W1C8N6_9ZZZZ</name>
<organism evidence="2">
    <name type="scientific">hydrothermal vent metagenome</name>
    <dbReference type="NCBI Taxonomy" id="652676"/>
    <lineage>
        <taxon>unclassified sequences</taxon>
        <taxon>metagenomes</taxon>
        <taxon>ecological metagenomes</taxon>
    </lineage>
</organism>
<dbReference type="InterPro" id="IPR052339">
    <property type="entry name" value="Fe-S_Maturation_MIP18"/>
</dbReference>
<proteinExistence type="predicted"/>
<gene>
    <name evidence="2" type="ORF">MNB_SV-8-115</name>
</gene>
<dbReference type="PANTHER" id="PTHR42831:SF1">
    <property type="entry name" value="FE-S PROTEIN MATURATION AUXILIARY FACTOR YITW"/>
    <property type="match status" value="1"/>
</dbReference>
<dbReference type="Pfam" id="PF01883">
    <property type="entry name" value="FeS_assembly_P"/>
    <property type="match status" value="1"/>
</dbReference>